<comment type="caution">
    <text evidence="1">The sequence shown here is derived from an EMBL/GenBank/DDBJ whole genome shotgun (WGS) entry which is preliminary data.</text>
</comment>
<dbReference type="AlphaFoldDB" id="A0A7C1FM38"/>
<sequence length="68" mass="8076">MSSFSNPHYMYLFSLKNGKKKLAYGQSPEDALEILRIRLSEEEMNEILPDQYIKINQRELQQYVHELG</sequence>
<evidence type="ECO:0000313" key="1">
    <source>
        <dbReference type="EMBL" id="HDX30078.1"/>
    </source>
</evidence>
<organism evidence="1">
    <name type="scientific">Caldilinea aerophila</name>
    <dbReference type="NCBI Taxonomy" id="133453"/>
    <lineage>
        <taxon>Bacteria</taxon>
        <taxon>Bacillati</taxon>
        <taxon>Chloroflexota</taxon>
        <taxon>Caldilineae</taxon>
        <taxon>Caldilineales</taxon>
        <taxon>Caldilineaceae</taxon>
        <taxon>Caldilinea</taxon>
    </lineage>
</organism>
<proteinExistence type="predicted"/>
<gene>
    <name evidence="1" type="ORF">ENQ20_01135</name>
</gene>
<accession>A0A7C1FM38</accession>
<dbReference type="EMBL" id="DSMG01000011">
    <property type="protein sequence ID" value="HDX30078.1"/>
    <property type="molecule type" value="Genomic_DNA"/>
</dbReference>
<name>A0A7C1FM38_9CHLR</name>
<protein>
    <submittedName>
        <fullName evidence="1">Uncharacterized protein</fullName>
    </submittedName>
</protein>
<reference evidence="1" key="1">
    <citation type="journal article" date="2020" name="mSystems">
        <title>Genome- and Community-Level Interaction Insights into Carbon Utilization and Element Cycling Functions of Hydrothermarchaeota in Hydrothermal Sediment.</title>
        <authorList>
            <person name="Zhou Z."/>
            <person name="Liu Y."/>
            <person name="Xu W."/>
            <person name="Pan J."/>
            <person name="Luo Z.H."/>
            <person name="Li M."/>
        </authorList>
    </citation>
    <scope>NUCLEOTIDE SEQUENCE [LARGE SCALE GENOMIC DNA]</scope>
    <source>
        <strain evidence="1">SpSt-289</strain>
    </source>
</reference>